<feature type="transmembrane region" description="Helical" evidence="5">
    <location>
        <begin position="52"/>
        <end position="76"/>
    </location>
</feature>
<dbReference type="PANTHER" id="PTHR23526:SF1">
    <property type="entry name" value="MAJOR FACILITATOR SUPERFAMILY MFS_1"/>
    <property type="match status" value="1"/>
</dbReference>
<proteinExistence type="predicted"/>
<dbReference type="SUPFAM" id="SSF103473">
    <property type="entry name" value="MFS general substrate transporter"/>
    <property type="match status" value="1"/>
</dbReference>
<evidence type="ECO:0000313" key="8">
    <source>
        <dbReference type="Proteomes" id="UP001241072"/>
    </source>
</evidence>
<feature type="transmembrane region" description="Helical" evidence="5">
    <location>
        <begin position="162"/>
        <end position="183"/>
    </location>
</feature>
<keyword evidence="2 5" id="KW-0812">Transmembrane</keyword>
<dbReference type="EMBL" id="JAUQUB010000001">
    <property type="protein sequence ID" value="MDO7881619.1"/>
    <property type="molecule type" value="Genomic_DNA"/>
</dbReference>
<comment type="caution">
    <text evidence="7">The sequence shown here is derived from an EMBL/GenBank/DDBJ whole genome shotgun (WGS) entry which is preliminary data.</text>
</comment>
<feature type="transmembrane region" description="Helical" evidence="5">
    <location>
        <begin position="336"/>
        <end position="358"/>
    </location>
</feature>
<feature type="transmembrane region" description="Helical" evidence="5">
    <location>
        <begin position="284"/>
        <end position="305"/>
    </location>
</feature>
<dbReference type="RefSeq" id="WP_305002027.1">
    <property type="nucleotide sequence ID" value="NZ_JAUQUB010000001.1"/>
</dbReference>
<evidence type="ECO:0000259" key="6">
    <source>
        <dbReference type="PROSITE" id="PS50850"/>
    </source>
</evidence>
<comment type="subcellular location">
    <subcellularLocation>
        <location evidence="1">Cell membrane</location>
        <topology evidence="1">Multi-pass membrane protein</topology>
    </subcellularLocation>
</comment>
<keyword evidence="4 5" id="KW-0472">Membrane</keyword>
<feature type="transmembrane region" description="Helical" evidence="5">
    <location>
        <begin position="401"/>
        <end position="418"/>
    </location>
</feature>
<feature type="transmembrane region" description="Helical" evidence="5">
    <location>
        <begin position="29"/>
        <end position="46"/>
    </location>
</feature>
<gene>
    <name evidence="7" type="ORF">Q5716_05185</name>
</gene>
<feature type="transmembrane region" description="Helical" evidence="5">
    <location>
        <begin position="252"/>
        <end position="278"/>
    </location>
</feature>
<accession>A0ABT9BLZ1</accession>
<feature type="transmembrane region" description="Helical" evidence="5">
    <location>
        <begin position="370"/>
        <end position="395"/>
    </location>
</feature>
<feature type="transmembrane region" description="Helical" evidence="5">
    <location>
        <begin position="97"/>
        <end position="120"/>
    </location>
</feature>
<protein>
    <recommendedName>
        <fullName evidence="6">Major facilitator superfamily (MFS) profile domain-containing protein</fullName>
    </recommendedName>
</protein>
<feature type="transmembrane region" description="Helical" evidence="5">
    <location>
        <begin position="126"/>
        <end position="150"/>
    </location>
</feature>
<dbReference type="Proteomes" id="UP001241072">
    <property type="component" value="Unassembled WGS sequence"/>
</dbReference>
<keyword evidence="3 5" id="KW-1133">Transmembrane helix</keyword>
<dbReference type="Gene3D" id="1.20.1250.20">
    <property type="entry name" value="MFS general substrate transporter like domains"/>
    <property type="match status" value="2"/>
</dbReference>
<evidence type="ECO:0000256" key="2">
    <source>
        <dbReference type="ARBA" id="ARBA00022692"/>
    </source>
</evidence>
<evidence type="ECO:0000256" key="5">
    <source>
        <dbReference type="SAM" id="Phobius"/>
    </source>
</evidence>
<evidence type="ECO:0000256" key="1">
    <source>
        <dbReference type="ARBA" id="ARBA00004651"/>
    </source>
</evidence>
<dbReference type="InterPro" id="IPR020846">
    <property type="entry name" value="MFS_dom"/>
</dbReference>
<feature type="transmembrane region" description="Helical" evidence="5">
    <location>
        <begin position="312"/>
        <end position="330"/>
    </location>
</feature>
<dbReference type="InterPro" id="IPR036259">
    <property type="entry name" value="MFS_trans_sf"/>
</dbReference>
<feature type="domain" description="Major facilitator superfamily (MFS) profile" evidence="6">
    <location>
        <begin position="247"/>
        <end position="441"/>
    </location>
</feature>
<evidence type="ECO:0000313" key="7">
    <source>
        <dbReference type="EMBL" id="MDO7881619.1"/>
    </source>
</evidence>
<sequence length="441" mass="46108">MAVGADAARLQAEAPEYARLMSAHQRRNFLFLVLDGATFSFAITLLSETTIIPAFVQSLGGGAVLVGMVAAVYAVGKYLPQLVGAHLLRGRSRRKPLLLAIVIAERVGILAIAITAQLIGVLDSTTILVVFFIAFGGYAITTGLIGPVYGDFLAKAITRNRGWYYAIVQLLGGVLGFTAALVAENIIRTSEFPQGIQLCFWICFGLSFLSIFFVAGLKEEPYPHPEPRTSLRATVAEIPGVIRGDRSYARFLVARCVLAFSTLGIGFVVVDGLAQGVLRPSDAALLAAVFILSQALLGFALAAIGNYVGFKVVVIIGGVLIVGGMVGAVIGGALPVYIVTFIALGGANAMTIIADPNLSIELAPTKSTSIYLGTTSTLLAPFFIAGPLLAGVLALSASYEVVFIVAACVAVVGVVLALRMHEPRSVALETVETVGLPGVQP</sequence>
<organism evidence="7 8">
    <name type="scientific">Antiquaquibacter soli</name>
    <dbReference type="NCBI Taxonomy" id="3064523"/>
    <lineage>
        <taxon>Bacteria</taxon>
        <taxon>Bacillati</taxon>
        <taxon>Actinomycetota</taxon>
        <taxon>Actinomycetes</taxon>
        <taxon>Micrococcales</taxon>
        <taxon>Microbacteriaceae</taxon>
        <taxon>Antiquaquibacter</taxon>
    </lineage>
</organism>
<feature type="transmembrane region" description="Helical" evidence="5">
    <location>
        <begin position="195"/>
        <end position="217"/>
    </location>
</feature>
<dbReference type="PANTHER" id="PTHR23526">
    <property type="entry name" value="INTEGRAL MEMBRANE TRANSPORT PROTEIN-RELATED"/>
    <property type="match status" value="1"/>
</dbReference>
<name>A0ABT9BLZ1_9MICO</name>
<dbReference type="PROSITE" id="PS50850">
    <property type="entry name" value="MFS"/>
    <property type="match status" value="1"/>
</dbReference>
<evidence type="ECO:0000256" key="4">
    <source>
        <dbReference type="ARBA" id="ARBA00023136"/>
    </source>
</evidence>
<reference evidence="7 8" key="1">
    <citation type="submission" date="2023-07" db="EMBL/GenBank/DDBJ databases">
        <title>Protaetiibacter sp. nov WY-16 isolated from soil.</title>
        <authorList>
            <person name="Liu B."/>
            <person name="Wan Y."/>
        </authorList>
    </citation>
    <scope>NUCLEOTIDE SEQUENCE [LARGE SCALE GENOMIC DNA]</scope>
    <source>
        <strain evidence="7 8">WY-16</strain>
    </source>
</reference>
<keyword evidence="8" id="KW-1185">Reference proteome</keyword>
<dbReference type="InterPro" id="IPR052528">
    <property type="entry name" value="Sugar_transport-like"/>
</dbReference>
<evidence type="ECO:0000256" key="3">
    <source>
        <dbReference type="ARBA" id="ARBA00022989"/>
    </source>
</evidence>